<name>A0ABS2L9F4_9MICO</name>
<feature type="compositionally biased region" description="Pro residues" evidence="9">
    <location>
        <begin position="780"/>
        <end position="799"/>
    </location>
</feature>
<dbReference type="GO" id="GO:0004180">
    <property type="term" value="F:carboxypeptidase activity"/>
    <property type="evidence" value="ECO:0007669"/>
    <property type="project" value="UniProtKB-KW"/>
</dbReference>
<feature type="domain" description="PASTA" evidence="11">
    <location>
        <begin position="707"/>
        <end position="772"/>
    </location>
</feature>
<keyword evidence="13" id="KW-1185">Reference proteome</keyword>
<keyword evidence="10" id="KW-1133">Transmembrane helix</keyword>
<dbReference type="PANTHER" id="PTHR32282:SF33">
    <property type="entry name" value="PEPTIDOGLYCAN GLYCOSYLTRANSFERASE"/>
    <property type="match status" value="1"/>
</dbReference>
<organism evidence="12 13">
    <name type="scientific">Subtercola frigoramans</name>
    <dbReference type="NCBI Taxonomy" id="120298"/>
    <lineage>
        <taxon>Bacteria</taxon>
        <taxon>Bacillati</taxon>
        <taxon>Actinomycetota</taxon>
        <taxon>Actinomycetes</taxon>
        <taxon>Micrococcales</taxon>
        <taxon>Microbacteriaceae</taxon>
        <taxon>Subtercola</taxon>
    </lineage>
</organism>
<reference evidence="12 13" key="1">
    <citation type="submission" date="2021-01" db="EMBL/GenBank/DDBJ databases">
        <title>Sequencing the genomes of 1000 actinobacteria strains.</title>
        <authorList>
            <person name="Klenk H.-P."/>
        </authorList>
    </citation>
    <scope>NUCLEOTIDE SEQUENCE [LARGE SCALE GENOMIC DNA]</scope>
    <source>
        <strain evidence="12 13">DSM 13057</strain>
    </source>
</reference>
<keyword evidence="6" id="KW-0511">Multifunctional enzyme</keyword>
<evidence type="ECO:0000256" key="10">
    <source>
        <dbReference type="SAM" id="Phobius"/>
    </source>
</evidence>
<comment type="catalytic activity">
    <reaction evidence="7">
        <text>Preferential cleavage: (Ac)2-L-Lys-D-Ala-|-D-Ala. Also transpeptidation of peptidyl-alanyl moieties that are N-acyl substituents of D-alanine.</text>
        <dbReference type="EC" id="3.4.16.4"/>
    </reaction>
</comment>
<evidence type="ECO:0000256" key="9">
    <source>
        <dbReference type="SAM" id="MobiDB-lite"/>
    </source>
</evidence>
<evidence type="ECO:0000256" key="6">
    <source>
        <dbReference type="ARBA" id="ARBA00023268"/>
    </source>
</evidence>
<evidence type="ECO:0000256" key="8">
    <source>
        <dbReference type="ARBA" id="ARBA00049902"/>
    </source>
</evidence>
<accession>A0ABS2L9F4</accession>
<keyword evidence="4" id="KW-0808">Transferase</keyword>
<dbReference type="EMBL" id="JAFBBU010000001">
    <property type="protein sequence ID" value="MBM7473511.1"/>
    <property type="molecule type" value="Genomic_DNA"/>
</dbReference>
<dbReference type="InterPro" id="IPR050396">
    <property type="entry name" value="Glycosyltr_51/Transpeptidase"/>
</dbReference>
<dbReference type="InterPro" id="IPR001264">
    <property type="entry name" value="Glyco_trans_51"/>
</dbReference>
<dbReference type="Gene3D" id="1.10.3810.10">
    <property type="entry name" value="Biosynthetic peptidoglycan transglycosylase-like"/>
    <property type="match status" value="1"/>
</dbReference>
<evidence type="ECO:0000256" key="4">
    <source>
        <dbReference type="ARBA" id="ARBA00022679"/>
    </source>
</evidence>
<keyword evidence="10" id="KW-0812">Transmembrane</keyword>
<evidence type="ECO:0000313" key="12">
    <source>
        <dbReference type="EMBL" id="MBM7473511.1"/>
    </source>
</evidence>
<keyword evidence="1 12" id="KW-0121">Carboxypeptidase</keyword>
<keyword evidence="10" id="KW-0472">Membrane</keyword>
<evidence type="ECO:0000256" key="1">
    <source>
        <dbReference type="ARBA" id="ARBA00022645"/>
    </source>
</evidence>
<evidence type="ECO:0000256" key="5">
    <source>
        <dbReference type="ARBA" id="ARBA00022801"/>
    </source>
</evidence>
<dbReference type="Gene3D" id="3.30.10.20">
    <property type="match status" value="1"/>
</dbReference>
<evidence type="ECO:0000256" key="7">
    <source>
        <dbReference type="ARBA" id="ARBA00034000"/>
    </source>
</evidence>
<dbReference type="Pfam" id="PF00905">
    <property type="entry name" value="Transpeptidase"/>
    <property type="match status" value="1"/>
</dbReference>
<proteinExistence type="predicted"/>
<dbReference type="CDD" id="cd06577">
    <property type="entry name" value="PASTA_pknB"/>
    <property type="match status" value="1"/>
</dbReference>
<feature type="transmembrane region" description="Helical" evidence="10">
    <location>
        <begin position="12"/>
        <end position="38"/>
    </location>
</feature>
<comment type="catalytic activity">
    <reaction evidence="8">
        <text>[GlcNAc-(1-&gt;4)-Mur2Ac(oyl-L-Ala-gamma-D-Glu-L-Lys-D-Ala-D-Ala)](n)-di-trans,octa-cis-undecaprenyl diphosphate + beta-D-GlcNAc-(1-&gt;4)-Mur2Ac(oyl-L-Ala-gamma-D-Glu-L-Lys-D-Ala-D-Ala)-di-trans,octa-cis-undecaprenyl diphosphate = [GlcNAc-(1-&gt;4)-Mur2Ac(oyl-L-Ala-gamma-D-Glu-L-Lys-D-Ala-D-Ala)](n+1)-di-trans,octa-cis-undecaprenyl diphosphate + di-trans,octa-cis-undecaprenyl diphosphate + H(+)</text>
        <dbReference type="Rhea" id="RHEA:23708"/>
        <dbReference type="Rhea" id="RHEA-COMP:9602"/>
        <dbReference type="Rhea" id="RHEA-COMP:9603"/>
        <dbReference type="ChEBI" id="CHEBI:15378"/>
        <dbReference type="ChEBI" id="CHEBI:58405"/>
        <dbReference type="ChEBI" id="CHEBI:60033"/>
        <dbReference type="ChEBI" id="CHEBI:78435"/>
        <dbReference type="EC" id="2.4.99.28"/>
    </reaction>
</comment>
<evidence type="ECO:0000313" key="13">
    <source>
        <dbReference type="Proteomes" id="UP000776164"/>
    </source>
</evidence>
<dbReference type="PANTHER" id="PTHR32282">
    <property type="entry name" value="BINDING PROTEIN TRANSPEPTIDASE, PUTATIVE-RELATED"/>
    <property type="match status" value="1"/>
</dbReference>
<evidence type="ECO:0000256" key="2">
    <source>
        <dbReference type="ARBA" id="ARBA00022670"/>
    </source>
</evidence>
<protein>
    <submittedName>
        <fullName evidence="12">Membrane peptidoglycan carboxypeptidase</fullName>
    </submittedName>
</protein>
<evidence type="ECO:0000259" key="11">
    <source>
        <dbReference type="PROSITE" id="PS51178"/>
    </source>
</evidence>
<dbReference type="Pfam" id="PF03793">
    <property type="entry name" value="PASTA"/>
    <property type="match status" value="1"/>
</dbReference>
<feature type="region of interest" description="Disordered" evidence="9">
    <location>
        <begin position="733"/>
        <end position="799"/>
    </location>
</feature>
<dbReference type="Pfam" id="PF00912">
    <property type="entry name" value="Transgly"/>
    <property type="match status" value="1"/>
</dbReference>
<sequence length="799" mass="83957">MNSHRVAAGIRAMLGVVFFSVVAGVLVTSMVAPVIAVAGQGANATISVFENLPDYIKPDALSQTSSIYAKNSDGSDVLLASFFEQNRQVVGWNDISQNVKDAVVSTEDPRFYEHGALDLQSTTRALLGNFFKKGISSGASTISQQYVKNILTQRAEAITDPVERQKAYDEATAQTPNRKLREAKLAIGLEKTYSKDDILLGYLNIALFGGRIYGIQAASMYYFGVGAGALSVAQAASLVAIVNEPEDLRLDVDAEHTENNRLRRDRDVLPSMLKAHTITQQQFDDAAATPIETHITPPSTGCQTAADGAGFFCDYVKKIIEQDKVFGDSPEARAHKLKTGGYKIYTTLDLALQRQADATTKYFIPYSGNSLDLGSSLVTVEPGTGRITSMAQNKNFSEVPDAGPDSTSINFATDVDFGGSTGFPVGSTYKLFTLINWLQSGHSLGDIVNGANNQNFPLSKFTNSCTGGYGGGTYKVGNDAGEAGGRASVLTQFEESVNNAFIAMAQQLDQCETQKIAKALGVHRADGAELGMNIADVLGSNEIAPLTMAAAYAGVVNKGVYCNPVAIASITDSAGAPVEVPQSICSQVIDANVAVAATYAMKGVIDNGTATRADPGDGTPHFGKTGTATNEEHVWLVGGTSNLVTSAWTGNIDGHVSIRRSTIDGPGSGPVGSGISRLLMWRQFYGDLADSYGGDPFPAPSRNLTYGATSIVPEVSGLSPDDASRRLSDAGFETVDGGQVDSDKPVGQVVRSDPPSGSGVTRGSNVSIFTSNGRLIVTPKPSPPPTPASPAPVSPPPTG</sequence>
<dbReference type="SUPFAM" id="SSF56601">
    <property type="entry name" value="beta-lactamase/transpeptidase-like"/>
    <property type="match status" value="1"/>
</dbReference>
<dbReference type="SMART" id="SM00740">
    <property type="entry name" value="PASTA"/>
    <property type="match status" value="1"/>
</dbReference>
<dbReference type="Proteomes" id="UP000776164">
    <property type="component" value="Unassembled WGS sequence"/>
</dbReference>
<feature type="compositionally biased region" description="Polar residues" evidence="9">
    <location>
        <begin position="758"/>
        <end position="773"/>
    </location>
</feature>
<gene>
    <name evidence="12" type="ORF">JOE66_003145</name>
</gene>
<dbReference type="PROSITE" id="PS51178">
    <property type="entry name" value="PASTA"/>
    <property type="match status" value="1"/>
</dbReference>
<keyword evidence="2" id="KW-0645">Protease</keyword>
<comment type="caution">
    <text evidence="12">The sequence shown here is derived from an EMBL/GenBank/DDBJ whole genome shotgun (WGS) entry which is preliminary data.</text>
</comment>
<evidence type="ECO:0000256" key="3">
    <source>
        <dbReference type="ARBA" id="ARBA00022676"/>
    </source>
</evidence>
<keyword evidence="5" id="KW-0378">Hydrolase</keyword>
<dbReference type="SUPFAM" id="SSF53955">
    <property type="entry name" value="Lysozyme-like"/>
    <property type="match status" value="1"/>
</dbReference>
<dbReference type="InterPro" id="IPR005543">
    <property type="entry name" value="PASTA_dom"/>
</dbReference>
<dbReference type="InterPro" id="IPR001460">
    <property type="entry name" value="PCN-bd_Tpept"/>
</dbReference>
<dbReference type="InterPro" id="IPR036950">
    <property type="entry name" value="PBP_transglycosylase"/>
</dbReference>
<dbReference type="InterPro" id="IPR012338">
    <property type="entry name" value="Beta-lactam/transpept-like"/>
</dbReference>
<dbReference type="InterPro" id="IPR023346">
    <property type="entry name" value="Lysozyme-like_dom_sf"/>
</dbReference>
<dbReference type="RefSeq" id="WP_205111040.1">
    <property type="nucleotide sequence ID" value="NZ_BAAAHT010000001.1"/>
</dbReference>
<keyword evidence="3" id="KW-0328">Glycosyltransferase</keyword>
<dbReference type="Gene3D" id="3.40.710.10">
    <property type="entry name" value="DD-peptidase/beta-lactamase superfamily"/>
    <property type="match status" value="1"/>
</dbReference>